<dbReference type="OrthoDB" id="419598at2759"/>
<protein>
    <submittedName>
        <fullName evidence="4">NAD dependent epimerase/dehydratase</fullName>
    </submittedName>
</protein>
<dbReference type="Gene3D" id="3.90.25.10">
    <property type="entry name" value="UDP-galactose 4-epimerase, domain 1"/>
    <property type="match status" value="1"/>
</dbReference>
<dbReference type="Pfam" id="PF05368">
    <property type="entry name" value="NmrA"/>
    <property type="match status" value="1"/>
</dbReference>
<feature type="non-terminal residue" evidence="4">
    <location>
        <position position="294"/>
    </location>
</feature>
<dbReference type="PANTHER" id="PTHR42748:SF7">
    <property type="entry name" value="NMRA LIKE REDOX SENSOR 1-RELATED"/>
    <property type="match status" value="1"/>
</dbReference>
<dbReference type="STRING" id="436010.A0A166DQ17"/>
<proteinExistence type="inferred from homology"/>
<dbReference type="Gene3D" id="3.40.50.720">
    <property type="entry name" value="NAD(P)-binding Rossmann-like Domain"/>
    <property type="match status" value="1"/>
</dbReference>
<reference evidence="4 5" key="1">
    <citation type="journal article" date="2016" name="Mol. Biol. Evol.">
        <title>Comparative Genomics of Early-Diverging Mushroom-Forming Fungi Provides Insights into the Origins of Lignocellulose Decay Capabilities.</title>
        <authorList>
            <person name="Nagy L.G."/>
            <person name="Riley R."/>
            <person name="Tritt A."/>
            <person name="Adam C."/>
            <person name="Daum C."/>
            <person name="Floudas D."/>
            <person name="Sun H."/>
            <person name="Yadav J.S."/>
            <person name="Pangilinan J."/>
            <person name="Larsson K.H."/>
            <person name="Matsuura K."/>
            <person name="Barry K."/>
            <person name="Labutti K."/>
            <person name="Kuo R."/>
            <person name="Ohm R.A."/>
            <person name="Bhattacharya S.S."/>
            <person name="Shirouzu T."/>
            <person name="Yoshinaga Y."/>
            <person name="Martin F.M."/>
            <person name="Grigoriev I.V."/>
            <person name="Hibbett D.S."/>
        </authorList>
    </citation>
    <scope>NUCLEOTIDE SEQUENCE [LARGE SCALE GENOMIC DNA]</scope>
    <source>
        <strain evidence="4 5">CBS 109695</strain>
    </source>
</reference>
<dbReference type="InterPro" id="IPR051164">
    <property type="entry name" value="NmrA-like_oxidored"/>
</dbReference>
<evidence type="ECO:0000259" key="3">
    <source>
        <dbReference type="Pfam" id="PF05368"/>
    </source>
</evidence>
<feature type="non-terminal residue" evidence="4">
    <location>
        <position position="1"/>
    </location>
</feature>
<evidence type="ECO:0000256" key="1">
    <source>
        <dbReference type="ARBA" id="ARBA00006328"/>
    </source>
</evidence>
<dbReference type="PANTHER" id="PTHR42748">
    <property type="entry name" value="NITROGEN METABOLITE REPRESSION PROTEIN NMRA FAMILY MEMBER"/>
    <property type="match status" value="1"/>
</dbReference>
<dbReference type="EMBL" id="KV417610">
    <property type="protein sequence ID" value="KZP14952.1"/>
    <property type="molecule type" value="Genomic_DNA"/>
</dbReference>
<dbReference type="AlphaFoldDB" id="A0A166DQ17"/>
<dbReference type="SUPFAM" id="SSF51735">
    <property type="entry name" value="NAD(P)-binding Rossmann-fold domains"/>
    <property type="match status" value="1"/>
</dbReference>
<gene>
    <name evidence="4" type="ORF">FIBSPDRAFT_662679</name>
</gene>
<evidence type="ECO:0000256" key="2">
    <source>
        <dbReference type="ARBA" id="ARBA00022857"/>
    </source>
</evidence>
<evidence type="ECO:0000313" key="4">
    <source>
        <dbReference type="EMBL" id="KZP14952.1"/>
    </source>
</evidence>
<evidence type="ECO:0000313" key="5">
    <source>
        <dbReference type="Proteomes" id="UP000076532"/>
    </source>
</evidence>
<keyword evidence="5" id="KW-1185">Reference proteome</keyword>
<sequence length="294" mass="31763">ILVTGATGVQGGTTARELLGKNIPVRAFVRDPAAPAALALQKLGAELAQGDFDDVPAITAAVAGVSGVFLNTYPSFTDPAAEVRYAQNFVTAARAAQTVTTFVVSTVYKAGERAALAAAKPAYPFLAFYFSRKAGVEDVVRGGGFENTTVLRPDWLHYNYLAPGCAIHFPEYRSEHVLAVSYARDYKLAHFDPEDVGKFAAAAFVEPRRFQGTIELSGEALTFDEIAAIISRVAGVEVTARFRTEEETKTLIEGGTLPVLAGQVWAGEVSFERESLEKYGIELGTLERYLEREK</sequence>
<name>A0A166DQ17_9AGAM</name>
<organism evidence="4 5">
    <name type="scientific">Athelia psychrophila</name>
    <dbReference type="NCBI Taxonomy" id="1759441"/>
    <lineage>
        <taxon>Eukaryota</taxon>
        <taxon>Fungi</taxon>
        <taxon>Dikarya</taxon>
        <taxon>Basidiomycota</taxon>
        <taxon>Agaricomycotina</taxon>
        <taxon>Agaricomycetes</taxon>
        <taxon>Agaricomycetidae</taxon>
        <taxon>Atheliales</taxon>
        <taxon>Atheliaceae</taxon>
        <taxon>Athelia</taxon>
    </lineage>
</organism>
<accession>A0A166DQ17</accession>
<dbReference type="InterPro" id="IPR036291">
    <property type="entry name" value="NAD(P)-bd_dom_sf"/>
</dbReference>
<comment type="similarity">
    <text evidence="1">Belongs to the NmrA-type oxidoreductase family.</text>
</comment>
<dbReference type="InterPro" id="IPR008030">
    <property type="entry name" value="NmrA-like"/>
</dbReference>
<dbReference type="Proteomes" id="UP000076532">
    <property type="component" value="Unassembled WGS sequence"/>
</dbReference>
<feature type="domain" description="NmrA-like" evidence="3">
    <location>
        <begin position="1"/>
        <end position="257"/>
    </location>
</feature>
<keyword evidence="2" id="KW-0521">NADP</keyword>